<comment type="caution">
    <text evidence="8">The sequence shown here is derived from an EMBL/GenBank/DDBJ whole genome shotgun (WGS) entry which is preliminary data.</text>
</comment>
<sequence>MSLEKKNYFKSIISLQILRELLSIHPYYFNFIKDKMNKAFVQKMLCLNFSVVFINLEQQEKWNINFQFGFLITVILYKCESEFLQNFVSILCSLLSDCNDKKYYLVLNLINRILISEICCCEIPEFFSYKLNNKSQDKNCSDSFQKRKFEICQAFIENNILKILSESIRNPRFIESNTYEETGHYNLKPMSIFVAYLNKTNPFISISCLMTYPYICSYSSLKFCHPSKMFIYQNKIYRINDENSFNISCKNLLSTIDFGYMTRFHAYTEKEFCEYKFQYKNSIVENLNIYFDRFTFFDLYLNLFGYKCENFLNEVDKLKKKIIKYNFPNEVSNVIHAIISNNSENMNEKPEFSSYVTKYDYSYIFKTNFIPIKRESSLMTYVNYFLTNKNVTQSFSEDDYYDCYLDAIFIPYEYIPKFCISIEILRTIFIILSARTTNLEFFRNLKLKLSEIEKMRNDEYFKTKIDFLKQILINMEEYSLDSSYEIFEMFLFELIFFKITKNFILNEHSEEIIKYLFDSHIKTSNKSNKIFIDILSFENETTRKIYKAYIENFQSDFYTDRINRILNDENFKQSSFSFFDIILKNCEIYFNLRKFSDIPLSNDFIRIENNLIDLFVNYTGLETKKLILLWNYYKKLVNLQGKFHLAVKRDSVIDSFIENIRKKQPSEVKTQMWFVHFTAEDGTGIGPTFEFFDLYGSILNENEYFIAFANEENTIVEFDKESHQKIKAIYFYTGIVMAKCIIEDLKIIDFEFYTSLISLRNMEENQLNEYNFTTIVKINSVYKSYDLINNGSKIKVSKKNLEDYIFKMTEFKLFRNTGMFFQELKKRFREIFSEPFYKIFTFDELRSILESETTLKLMFGN</sequence>
<evidence type="ECO:0000256" key="4">
    <source>
        <dbReference type="ARBA" id="ARBA00022679"/>
    </source>
</evidence>
<dbReference type="PANTHER" id="PTHR11254">
    <property type="entry name" value="HECT DOMAIN UBIQUITIN-PROTEIN LIGASE"/>
    <property type="match status" value="1"/>
</dbReference>
<dbReference type="InterPro" id="IPR050409">
    <property type="entry name" value="E3_ubiq-protein_ligase"/>
</dbReference>
<evidence type="ECO:0000256" key="5">
    <source>
        <dbReference type="ARBA" id="ARBA00022786"/>
    </source>
</evidence>
<evidence type="ECO:0000256" key="6">
    <source>
        <dbReference type="PROSITE-ProRule" id="PRU00104"/>
    </source>
</evidence>
<accession>A0A4Q9LBQ5</accession>
<protein>
    <recommendedName>
        <fullName evidence="3">HECT-type E3 ubiquitin transferase</fullName>
        <ecNumber evidence="3">2.3.2.26</ecNumber>
    </recommendedName>
</protein>
<comment type="caution">
    <text evidence="6">Lacks conserved residue(s) required for the propagation of feature annotation.</text>
</comment>
<proteinExistence type="predicted"/>
<evidence type="ECO:0000313" key="9">
    <source>
        <dbReference type="Proteomes" id="UP000291404"/>
    </source>
</evidence>
<dbReference type="GO" id="GO:0006511">
    <property type="term" value="P:ubiquitin-dependent protein catabolic process"/>
    <property type="evidence" value="ECO:0007669"/>
    <property type="project" value="TreeGrafter"/>
</dbReference>
<dbReference type="PANTHER" id="PTHR11254:SF440">
    <property type="entry name" value="E3 UBIQUITIN-PROTEIN LIGASE NEDD-4"/>
    <property type="match status" value="1"/>
</dbReference>
<dbReference type="PROSITE" id="PS50237">
    <property type="entry name" value="HECT"/>
    <property type="match status" value="1"/>
</dbReference>
<dbReference type="VEuPathDB" id="MicrosporidiaDB:CWI39_0246p0010"/>
<dbReference type="InterPro" id="IPR035983">
    <property type="entry name" value="Hect_E3_ubiquitin_ligase"/>
</dbReference>
<dbReference type="SUPFAM" id="SSF56204">
    <property type="entry name" value="Hect, E3 ligase catalytic domain"/>
    <property type="match status" value="1"/>
</dbReference>
<evidence type="ECO:0000256" key="1">
    <source>
        <dbReference type="ARBA" id="ARBA00000885"/>
    </source>
</evidence>
<dbReference type="EMBL" id="PITI01000660">
    <property type="protein sequence ID" value="TBU05228.1"/>
    <property type="molecule type" value="Genomic_DNA"/>
</dbReference>
<evidence type="ECO:0000256" key="3">
    <source>
        <dbReference type="ARBA" id="ARBA00012485"/>
    </source>
</evidence>
<dbReference type="AlphaFoldDB" id="A0A4Q9LBQ5"/>
<dbReference type="EC" id="2.3.2.26" evidence="3"/>
<dbReference type="InterPro" id="IPR000569">
    <property type="entry name" value="HECT_dom"/>
</dbReference>
<dbReference type="STRING" id="148818.A0A4Q9LBQ5"/>
<comment type="catalytic activity">
    <reaction evidence="1">
        <text>S-ubiquitinyl-[E2 ubiquitin-conjugating enzyme]-L-cysteine + [acceptor protein]-L-lysine = [E2 ubiquitin-conjugating enzyme]-L-cysteine + N(6)-ubiquitinyl-[acceptor protein]-L-lysine.</text>
        <dbReference type="EC" id="2.3.2.26"/>
    </reaction>
</comment>
<dbReference type="Pfam" id="PF00632">
    <property type="entry name" value="HECT"/>
    <property type="match status" value="1"/>
</dbReference>
<dbReference type="VEuPathDB" id="MicrosporidiaDB:CWI36_0660p0010"/>
<keyword evidence="4 8" id="KW-0808">Transferase</keyword>
<organism evidence="8 9">
    <name type="scientific">Hamiltosporidium magnivora</name>
    <dbReference type="NCBI Taxonomy" id="148818"/>
    <lineage>
        <taxon>Eukaryota</taxon>
        <taxon>Fungi</taxon>
        <taxon>Fungi incertae sedis</taxon>
        <taxon>Microsporidia</taxon>
        <taxon>Dubosqiidae</taxon>
        <taxon>Hamiltosporidium</taxon>
    </lineage>
</organism>
<keyword evidence="9" id="KW-1185">Reference proteome</keyword>
<name>A0A4Q9LBQ5_9MICR</name>
<evidence type="ECO:0000256" key="2">
    <source>
        <dbReference type="ARBA" id="ARBA00004906"/>
    </source>
</evidence>
<reference evidence="8 9" key="1">
    <citation type="submission" date="2017-12" db="EMBL/GenBank/DDBJ databases">
        <authorList>
            <person name="Pombert J.-F."/>
            <person name="Haag K.L."/>
            <person name="Ebert D."/>
        </authorList>
    </citation>
    <scope>NUCLEOTIDE SEQUENCE [LARGE SCALE GENOMIC DNA]</scope>
    <source>
        <strain evidence="8">BE-OM-2</strain>
    </source>
</reference>
<dbReference type="GO" id="GO:0016567">
    <property type="term" value="P:protein ubiquitination"/>
    <property type="evidence" value="ECO:0007669"/>
    <property type="project" value="TreeGrafter"/>
</dbReference>
<gene>
    <name evidence="8" type="ORF">CWI36_0660p0010</name>
</gene>
<evidence type="ECO:0000259" key="7">
    <source>
        <dbReference type="PROSITE" id="PS50237"/>
    </source>
</evidence>
<dbReference type="GO" id="GO:0061630">
    <property type="term" value="F:ubiquitin protein ligase activity"/>
    <property type="evidence" value="ECO:0007669"/>
    <property type="project" value="UniProtKB-EC"/>
</dbReference>
<evidence type="ECO:0000313" key="8">
    <source>
        <dbReference type="EMBL" id="TBU05228.1"/>
    </source>
</evidence>
<dbReference type="GO" id="GO:0005737">
    <property type="term" value="C:cytoplasm"/>
    <property type="evidence" value="ECO:0007669"/>
    <property type="project" value="TreeGrafter"/>
</dbReference>
<comment type="pathway">
    <text evidence="2">Protein modification; protein ubiquitination.</text>
</comment>
<feature type="domain" description="HECT" evidence="7">
    <location>
        <begin position="731"/>
        <end position="861"/>
    </location>
</feature>
<dbReference type="Gene3D" id="3.30.2160.10">
    <property type="entry name" value="Hect, E3 ligase catalytic domain"/>
    <property type="match status" value="1"/>
</dbReference>
<keyword evidence="5 6" id="KW-0833">Ubl conjugation pathway</keyword>
<dbReference type="Proteomes" id="UP000291404">
    <property type="component" value="Unassembled WGS sequence"/>
</dbReference>